<feature type="non-terminal residue" evidence="1">
    <location>
        <position position="905"/>
    </location>
</feature>
<feature type="non-terminal residue" evidence="1">
    <location>
        <position position="1"/>
    </location>
</feature>
<reference evidence="1" key="1">
    <citation type="submission" date="2021-06" db="EMBL/GenBank/DDBJ databases">
        <authorList>
            <person name="Kallberg Y."/>
            <person name="Tangrot J."/>
            <person name="Rosling A."/>
        </authorList>
    </citation>
    <scope>NUCLEOTIDE SEQUENCE</scope>
    <source>
        <strain evidence="1">AU212A</strain>
    </source>
</reference>
<comment type="caution">
    <text evidence="1">The sequence shown here is derived from an EMBL/GenBank/DDBJ whole genome shotgun (WGS) entry which is preliminary data.</text>
</comment>
<evidence type="ECO:0000313" key="1">
    <source>
        <dbReference type="EMBL" id="CAG8538343.1"/>
    </source>
</evidence>
<protein>
    <submittedName>
        <fullName evidence="1">4115_t:CDS:1</fullName>
    </submittedName>
</protein>
<gene>
    <name evidence="1" type="ORF">SCALOS_LOCUS4739</name>
</gene>
<dbReference type="EMBL" id="CAJVPM010006746">
    <property type="protein sequence ID" value="CAG8538343.1"/>
    <property type="molecule type" value="Genomic_DNA"/>
</dbReference>
<proteinExistence type="predicted"/>
<accession>A0ACA9LMP5</accession>
<evidence type="ECO:0000313" key="2">
    <source>
        <dbReference type="Proteomes" id="UP000789860"/>
    </source>
</evidence>
<keyword evidence="2" id="KW-1185">Reference proteome</keyword>
<sequence>NKTKIKLEQQRQKEFFNRQRLKKVHKFLKCEPKRARTLPNIEVVRQNGDNHQTNSLTEEINRSSNDDQRLLSLSALNHSKDLAGILCEDKSNILHETYLEPVNLNHEIVNNSTTVSQNMTDILKRKQDLLQGFDWIGVNVSSSINTTNDATFSANSRSQSWFINRQRSKEPSTHNLKHLDSLSLSTKLSKKRQEDDIQDIHETMTTADIATMIDSMLPLEQTNTSESSISEESLEWHHFLANDESNSKICKISESSADINSNIIPKANQSPISTSRTIETSALHSIVSQSIDSTNIAWNNFTHSNDVISNVDLVTEGDNEIFNSSLEAINSPKLSSKKVFANKKCKRSKFDEFAEDSINNESNLEDSGYVKDEKFNYNQDVLISQVSEFINIGSSNSFVTTFEGSLKNARLQLEISFLKHDMKSLMEITKNSGNSSMNQDDSIEFYKTSQTKEHTPSMSPNLECQPSVNDKKHFMNELSQDGISKDSTNMPFALVDTSSTDHVNICQSSIPINNDTSPAESPTLRYSTNFNSWETSHPDMYLFDALDDDDDRKKGHCYPKIFIAAEYFQEVLEGQEIPAGLHVKIDLTTGKKHAKLLDNNNHESSEIIIVDKDGSVHSDLVQTEPSEVDNNQDSQIFIHHEDSLETNNSLPIIPSGHKENNRISLSDSLIFEDCISNLTITLQQLQPLNDIISTLDNLEDLVHELDFGIKLAKGNGLISIVKLLEHDSNEIRKKAALVIGTAMQNNPLAQDEALKLDLIPYLLDLLSSETDIKVSSRLLYALSSIVRGNQESIQSIKNNQGLSRLAIVYQELENNEFRAKCALFVTDFIDPNMVKVVNKKFNTLFDDMGNDKGIDFDTREKILRGISMIEKQYSNQCPVQNRFKNWLLNQINLENDDYLEDYFNL</sequence>
<organism evidence="1 2">
    <name type="scientific">Scutellospora calospora</name>
    <dbReference type="NCBI Taxonomy" id="85575"/>
    <lineage>
        <taxon>Eukaryota</taxon>
        <taxon>Fungi</taxon>
        <taxon>Fungi incertae sedis</taxon>
        <taxon>Mucoromycota</taxon>
        <taxon>Glomeromycotina</taxon>
        <taxon>Glomeromycetes</taxon>
        <taxon>Diversisporales</taxon>
        <taxon>Gigasporaceae</taxon>
        <taxon>Scutellospora</taxon>
    </lineage>
</organism>
<dbReference type="Proteomes" id="UP000789860">
    <property type="component" value="Unassembled WGS sequence"/>
</dbReference>
<name>A0ACA9LMP5_9GLOM</name>